<gene>
    <name evidence="1" type="ORF">GCM10007940_14810</name>
</gene>
<dbReference type="InterPro" id="IPR032710">
    <property type="entry name" value="NTF2-like_dom_sf"/>
</dbReference>
<protein>
    <submittedName>
        <fullName evidence="1">Uncharacterized protein</fullName>
    </submittedName>
</protein>
<dbReference type="EMBL" id="BSOH01000007">
    <property type="protein sequence ID" value="GLR16866.1"/>
    <property type="molecule type" value="Genomic_DNA"/>
</dbReference>
<dbReference type="RefSeq" id="WP_235290952.1">
    <property type="nucleotide sequence ID" value="NZ_BSOH01000007.1"/>
</dbReference>
<evidence type="ECO:0000313" key="2">
    <source>
        <dbReference type="Proteomes" id="UP001156666"/>
    </source>
</evidence>
<proteinExistence type="predicted"/>
<dbReference type="Proteomes" id="UP001156666">
    <property type="component" value="Unassembled WGS sequence"/>
</dbReference>
<accession>A0AA37SQA4</accession>
<name>A0AA37SQA4_9BACT</name>
<reference evidence="1" key="2">
    <citation type="submission" date="2023-01" db="EMBL/GenBank/DDBJ databases">
        <title>Draft genome sequence of Portibacter lacus strain NBRC 108769.</title>
        <authorList>
            <person name="Sun Q."/>
            <person name="Mori K."/>
        </authorList>
    </citation>
    <scope>NUCLEOTIDE SEQUENCE</scope>
    <source>
        <strain evidence="1">NBRC 108769</strain>
    </source>
</reference>
<dbReference type="AlphaFoldDB" id="A0AA37SQA4"/>
<reference evidence="1" key="1">
    <citation type="journal article" date="2014" name="Int. J. Syst. Evol. Microbiol.">
        <title>Complete genome sequence of Corynebacterium casei LMG S-19264T (=DSM 44701T), isolated from a smear-ripened cheese.</title>
        <authorList>
            <consortium name="US DOE Joint Genome Institute (JGI-PGF)"/>
            <person name="Walter F."/>
            <person name="Albersmeier A."/>
            <person name="Kalinowski J."/>
            <person name="Ruckert C."/>
        </authorList>
    </citation>
    <scope>NUCLEOTIDE SEQUENCE</scope>
    <source>
        <strain evidence="1">NBRC 108769</strain>
    </source>
</reference>
<keyword evidence="2" id="KW-1185">Reference proteome</keyword>
<sequence>MTIIISNTNCGNSPKQAFLEAFNIAFAKADIKFLLEHVTSDITWIIIGDKRIEGIENFASELERMKSRKNERITHR</sequence>
<comment type="caution">
    <text evidence="1">The sequence shown here is derived from an EMBL/GenBank/DDBJ whole genome shotgun (WGS) entry which is preliminary data.</text>
</comment>
<organism evidence="1 2">
    <name type="scientific">Portibacter lacus</name>
    <dbReference type="NCBI Taxonomy" id="1099794"/>
    <lineage>
        <taxon>Bacteria</taxon>
        <taxon>Pseudomonadati</taxon>
        <taxon>Bacteroidota</taxon>
        <taxon>Saprospiria</taxon>
        <taxon>Saprospirales</taxon>
        <taxon>Haliscomenobacteraceae</taxon>
        <taxon>Portibacter</taxon>
    </lineage>
</organism>
<evidence type="ECO:0000313" key="1">
    <source>
        <dbReference type="EMBL" id="GLR16866.1"/>
    </source>
</evidence>
<dbReference type="SUPFAM" id="SSF54427">
    <property type="entry name" value="NTF2-like"/>
    <property type="match status" value="1"/>
</dbReference>
<dbReference type="Gene3D" id="3.10.450.50">
    <property type="match status" value="1"/>
</dbReference>